<proteinExistence type="predicted"/>
<dbReference type="Proteomes" id="UP000515135">
    <property type="component" value="Unplaced"/>
</dbReference>
<accession>A0A6P4ZNP1</accession>
<sequence>MAERAQDLPVVSQQGSSPGKDHQVGGPSGQSDSGYYPDSLDQTSPACRQTWKEQTENGATGGAELCDSEGAKEKQSSAELSGSGEQDVPTEQPRKDEDNTRSFPVIGPRVLVNEHVTSSAVPVKPPTTHDGEVAGEADTKKPQQESQPPLSCSSTSRAVPDTDMPGAEADLTSLKNSRIALLSIIRSLEKTLCQARNDLVLHSVEVNPTALHEMLLDTRLEISQASESLLMATGTAHTPETPATNTSDVRKGAPRSKNPTKAHTNLPVSSSSHQNLLVGEDSKTENPVQRGTAPNGTEDPVQVGTAPNSTGDSVQVVTAPNSTEDTVQVVTAPKDTEVSVQVGTAPNSTEKQVQMGTAPNSTEDSVQMVTAHSSTENPIQMVTAPNSTEDSESVQVVTAQNSTEDSVQIGTAPNSTEDLMQVLIALKGTDNSESEQVVTAPNSADDSVQVVTAPNSTEDSEPMGTAPNSTGDSVQMVTAPNSTDDSVQMETAPNSTDDSVQVVTAPSNTEDSVQMGTAPNSTGDLEKVVTAPKSTDEPANNGVLHDNPVNEGHLEDKGKAEILSNSPVMKSHSKPANKDHCHDAGQKKGRKKESGNIKKKDHRKKVTPTPKQLPPDQAVEEDQVDITAIKKVLRQNSLPEGQDDATAEEETLIKAEFEE</sequence>
<feature type="region of interest" description="Disordered" evidence="1">
    <location>
        <begin position="634"/>
        <end position="659"/>
    </location>
</feature>
<feature type="compositionally biased region" description="Polar residues" evidence="1">
    <location>
        <begin position="285"/>
        <end position="295"/>
    </location>
</feature>
<name>A0A6P4ZNP1_BRABE</name>
<keyword evidence="2" id="KW-1185">Reference proteome</keyword>
<feature type="compositionally biased region" description="Acidic residues" evidence="1">
    <location>
        <begin position="641"/>
        <end position="650"/>
    </location>
</feature>
<feature type="region of interest" description="Disordered" evidence="1">
    <location>
        <begin position="1"/>
        <end position="169"/>
    </location>
</feature>
<evidence type="ECO:0000313" key="3">
    <source>
        <dbReference type="RefSeq" id="XP_019638418.1"/>
    </source>
</evidence>
<gene>
    <name evidence="3" type="primary">LOC109480628</name>
</gene>
<reference evidence="3" key="1">
    <citation type="submission" date="2025-08" db="UniProtKB">
        <authorList>
            <consortium name="RefSeq"/>
        </authorList>
    </citation>
    <scope>IDENTIFICATION</scope>
    <source>
        <tissue evidence="3">Gonad</tissue>
    </source>
</reference>
<feature type="compositionally biased region" description="Polar residues" evidence="1">
    <location>
        <begin position="144"/>
        <end position="157"/>
    </location>
</feature>
<feature type="compositionally biased region" description="Polar residues" evidence="1">
    <location>
        <begin position="235"/>
        <end position="247"/>
    </location>
</feature>
<evidence type="ECO:0000313" key="2">
    <source>
        <dbReference type="Proteomes" id="UP000515135"/>
    </source>
</evidence>
<dbReference type="RefSeq" id="XP_019638418.1">
    <property type="nucleotide sequence ID" value="XM_019782859.1"/>
</dbReference>
<dbReference type="OrthoDB" id="10405470at2759"/>
<feature type="compositionally biased region" description="Basic and acidic residues" evidence="1">
    <location>
        <begin position="127"/>
        <end position="143"/>
    </location>
</feature>
<feature type="compositionally biased region" description="Polar residues" evidence="1">
    <location>
        <begin position="466"/>
        <end position="523"/>
    </location>
</feature>
<feature type="compositionally biased region" description="Polar residues" evidence="1">
    <location>
        <begin position="431"/>
        <end position="457"/>
    </location>
</feature>
<dbReference type="GeneID" id="109480628"/>
<evidence type="ECO:0000256" key="1">
    <source>
        <dbReference type="SAM" id="MobiDB-lite"/>
    </source>
</evidence>
<feature type="compositionally biased region" description="Polar residues" evidence="1">
    <location>
        <begin position="261"/>
        <end position="275"/>
    </location>
</feature>
<feature type="compositionally biased region" description="Polar residues" evidence="1">
    <location>
        <begin position="305"/>
        <end position="322"/>
    </location>
</feature>
<dbReference type="AlphaFoldDB" id="A0A6P4ZNP1"/>
<protein>
    <submittedName>
        <fullName evidence="3">Mucin-12-like</fullName>
    </submittedName>
</protein>
<feature type="compositionally biased region" description="Basic and acidic residues" evidence="1">
    <location>
        <begin position="576"/>
        <end position="598"/>
    </location>
</feature>
<organism evidence="2 3">
    <name type="scientific">Branchiostoma belcheri</name>
    <name type="common">Amphioxus</name>
    <dbReference type="NCBI Taxonomy" id="7741"/>
    <lineage>
        <taxon>Eukaryota</taxon>
        <taxon>Metazoa</taxon>
        <taxon>Chordata</taxon>
        <taxon>Cephalochordata</taxon>
        <taxon>Leptocardii</taxon>
        <taxon>Amphioxiformes</taxon>
        <taxon>Branchiostomatidae</taxon>
        <taxon>Branchiostoma</taxon>
    </lineage>
</organism>
<dbReference type="KEGG" id="bbel:109480628"/>
<feature type="region of interest" description="Disordered" evidence="1">
    <location>
        <begin position="234"/>
        <end position="322"/>
    </location>
</feature>
<feature type="region of interest" description="Disordered" evidence="1">
    <location>
        <begin position="431"/>
        <end position="621"/>
    </location>
</feature>